<dbReference type="AlphaFoldDB" id="A0A9Q0JHM7"/>
<sequence>MEKLTKSILGFSNCNISRGDFLTLGAAIEELVFQNATVLNHSIIANELNSVADEPNTPLQCSCHPNYSLF</sequence>
<reference evidence="1" key="2">
    <citation type="journal article" date="2023" name="Plants (Basel)">
        <title>Annotation of the Turnera subulata (Passifloraceae) Draft Genome Reveals the S-Locus Evolved after the Divergence of Turneroideae from Passifloroideae in a Stepwise Manner.</title>
        <authorList>
            <person name="Henning P.M."/>
            <person name="Roalson E.H."/>
            <person name="Mir W."/>
            <person name="McCubbin A.G."/>
            <person name="Shore J.S."/>
        </authorList>
    </citation>
    <scope>NUCLEOTIDE SEQUENCE</scope>
    <source>
        <strain evidence="1">F60SS</strain>
    </source>
</reference>
<keyword evidence="2" id="KW-1185">Reference proteome</keyword>
<gene>
    <name evidence="1" type="ORF">Tsubulata_036876</name>
</gene>
<dbReference type="Proteomes" id="UP001141552">
    <property type="component" value="Unassembled WGS sequence"/>
</dbReference>
<accession>A0A9Q0JHM7</accession>
<evidence type="ECO:0000313" key="2">
    <source>
        <dbReference type="Proteomes" id="UP001141552"/>
    </source>
</evidence>
<organism evidence="1 2">
    <name type="scientific">Turnera subulata</name>
    <dbReference type="NCBI Taxonomy" id="218843"/>
    <lineage>
        <taxon>Eukaryota</taxon>
        <taxon>Viridiplantae</taxon>
        <taxon>Streptophyta</taxon>
        <taxon>Embryophyta</taxon>
        <taxon>Tracheophyta</taxon>
        <taxon>Spermatophyta</taxon>
        <taxon>Magnoliopsida</taxon>
        <taxon>eudicotyledons</taxon>
        <taxon>Gunneridae</taxon>
        <taxon>Pentapetalae</taxon>
        <taxon>rosids</taxon>
        <taxon>fabids</taxon>
        <taxon>Malpighiales</taxon>
        <taxon>Passifloraceae</taxon>
        <taxon>Turnera</taxon>
    </lineage>
</organism>
<name>A0A9Q0JHM7_9ROSI</name>
<protein>
    <submittedName>
        <fullName evidence="1">Uncharacterized protein</fullName>
    </submittedName>
</protein>
<dbReference type="EMBL" id="JAKUCV010002780">
    <property type="protein sequence ID" value="KAJ4841412.1"/>
    <property type="molecule type" value="Genomic_DNA"/>
</dbReference>
<comment type="caution">
    <text evidence="1">The sequence shown here is derived from an EMBL/GenBank/DDBJ whole genome shotgun (WGS) entry which is preliminary data.</text>
</comment>
<proteinExistence type="predicted"/>
<reference evidence="1" key="1">
    <citation type="submission" date="2022-02" db="EMBL/GenBank/DDBJ databases">
        <authorList>
            <person name="Henning P.M."/>
            <person name="McCubbin A.G."/>
            <person name="Shore J.S."/>
        </authorList>
    </citation>
    <scope>NUCLEOTIDE SEQUENCE</scope>
    <source>
        <strain evidence="1">F60SS</strain>
        <tissue evidence="1">Leaves</tissue>
    </source>
</reference>
<evidence type="ECO:0000313" key="1">
    <source>
        <dbReference type="EMBL" id="KAJ4841412.1"/>
    </source>
</evidence>